<evidence type="ECO:0000313" key="10">
    <source>
        <dbReference type="Proteomes" id="UP000663929"/>
    </source>
</evidence>
<dbReference type="InterPro" id="IPR011006">
    <property type="entry name" value="CheY-like_superfamily"/>
</dbReference>
<dbReference type="CDD" id="cd16432">
    <property type="entry name" value="CheB_Rec"/>
    <property type="match status" value="1"/>
</dbReference>
<feature type="region of interest" description="Disordered" evidence="6">
    <location>
        <begin position="136"/>
        <end position="157"/>
    </location>
</feature>
<evidence type="ECO:0000259" key="7">
    <source>
        <dbReference type="PROSITE" id="PS50110"/>
    </source>
</evidence>
<dbReference type="Pfam" id="PF00072">
    <property type="entry name" value="Response_reg"/>
    <property type="match status" value="1"/>
</dbReference>
<dbReference type="Proteomes" id="UP000663929">
    <property type="component" value="Chromosome"/>
</dbReference>
<dbReference type="InterPro" id="IPR001789">
    <property type="entry name" value="Sig_transdc_resp-reg_receiver"/>
</dbReference>
<protein>
    <recommendedName>
        <fullName evidence="3">Protein-glutamate methylesterase/protein-glutamine glutaminase</fullName>
        <ecNumber evidence="3">3.1.1.61</ecNumber>
        <ecNumber evidence="3">3.5.1.44</ecNumber>
    </recommendedName>
</protein>
<evidence type="ECO:0000256" key="2">
    <source>
        <dbReference type="ARBA" id="ARBA00048267"/>
    </source>
</evidence>
<dbReference type="PIRSF" id="PIRSF000876">
    <property type="entry name" value="RR_chemtxs_CheB"/>
    <property type="match status" value="1"/>
</dbReference>
<dbReference type="PROSITE" id="PS50122">
    <property type="entry name" value="CHEB"/>
    <property type="match status" value="1"/>
</dbReference>
<comment type="domain">
    <text evidence="3">Contains a C-terminal catalytic domain, and an N-terminal region which modulates catalytic activity.</text>
</comment>
<feature type="active site" evidence="3 4">
    <location>
        <position position="200"/>
    </location>
</feature>
<keyword evidence="9" id="KW-0808">Transferase</keyword>
<keyword evidence="10" id="KW-1185">Reference proteome</keyword>
<dbReference type="KEGG" id="scor:J3U87_24540"/>
<feature type="active site" evidence="3 4">
    <location>
        <position position="173"/>
    </location>
</feature>
<organism evidence="9 10">
    <name type="scientific">Sulfidibacter corallicola</name>
    <dbReference type="NCBI Taxonomy" id="2818388"/>
    <lineage>
        <taxon>Bacteria</taxon>
        <taxon>Pseudomonadati</taxon>
        <taxon>Acidobacteriota</taxon>
        <taxon>Holophagae</taxon>
        <taxon>Acanthopleuribacterales</taxon>
        <taxon>Acanthopleuribacteraceae</taxon>
        <taxon>Sulfidibacter</taxon>
    </lineage>
</organism>
<gene>
    <name evidence="3 9" type="primary">cheB</name>
    <name evidence="9" type="ORF">J3U87_24540</name>
</gene>
<evidence type="ECO:0000259" key="8">
    <source>
        <dbReference type="PROSITE" id="PS50122"/>
    </source>
</evidence>
<dbReference type="Pfam" id="PF01339">
    <property type="entry name" value="CheB_methylest"/>
    <property type="match status" value="1"/>
</dbReference>
<feature type="domain" description="CheB-type methylesterase" evidence="8">
    <location>
        <begin position="157"/>
        <end position="352"/>
    </location>
</feature>
<feature type="modified residue" description="4-aspartylphosphate" evidence="3 5">
    <location>
        <position position="56"/>
    </location>
</feature>
<evidence type="ECO:0000313" key="9">
    <source>
        <dbReference type="EMBL" id="QTD48762.1"/>
    </source>
</evidence>
<dbReference type="InterPro" id="IPR035909">
    <property type="entry name" value="CheB_C"/>
</dbReference>
<dbReference type="GO" id="GO:0050568">
    <property type="term" value="F:protein-glutamine glutaminase activity"/>
    <property type="evidence" value="ECO:0007669"/>
    <property type="project" value="UniProtKB-UniRule"/>
</dbReference>
<dbReference type="GO" id="GO:0000156">
    <property type="term" value="F:phosphorelay response regulator activity"/>
    <property type="evidence" value="ECO:0007669"/>
    <property type="project" value="InterPro"/>
</dbReference>
<comment type="catalytic activity">
    <reaction evidence="2 3">
        <text>[protein]-L-glutamate 5-O-methyl ester + H2O = L-glutamyl-[protein] + methanol + H(+)</text>
        <dbReference type="Rhea" id="RHEA:23236"/>
        <dbReference type="Rhea" id="RHEA-COMP:10208"/>
        <dbReference type="Rhea" id="RHEA-COMP:10311"/>
        <dbReference type="ChEBI" id="CHEBI:15377"/>
        <dbReference type="ChEBI" id="CHEBI:15378"/>
        <dbReference type="ChEBI" id="CHEBI:17790"/>
        <dbReference type="ChEBI" id="CHEBI:29973"/>
        <dbReference type="ChEBI" id="CHEBI:82795"/>
        <dbReference type="EC" id="3.1.1.61"/>
    </reaction>
</comment>
<dbReference type="SUPFAM" id="SSF52172">
    <property type="entry name" value="CheY-like"/>
    <property type="match status" value="1"/>
</dbReference>
<evidence type="ECO:0000256" key="6">
    <source>
        <dbReference type="SAM" id="MobiDB-lite"/>
    </source>
</evidence>
<dbReference type="PROSITE" id="PS50110">
    <property type="entry name" value="RESPONSE_REGULATORY"/>
    <property type="match status" value="1"/>
</dbReference>
<reference evidence="9" key="1">
    <citation type="submission" date="2021-03" db="EMBL/GenBank/DDBJ databases">
        <title>Acanthopleuribacteraceae sp. M133.</title>
        <authorList>
            <person name="Wang G."/>
        </authorList>
    </citation>
    <scope>NUCLEOTIDE SEQUENCE</scope>
    <source>
        <strain evidence="9">M133</strain>
    </source>
</reference>
<comment type="function">
    <text evidence="3">Involved in chemotaxis. Part of a chemotaxis signal transduction system that modulates chemotaxis in response to various stimuli. Catalyzes the demethylation of specific methylglutamate residues introduced into the chemoreceptors (methyl-accepting chemotaxis proteins or MCP) by CheR. Also mediates the irreversible deamidation of specific glutamine residues to glutamic acid.</text>
</comment>
<dbReference type="Gene3D" id="3.40.50.180">
    <property type="entry name" value="Methylesterase CheB, C-terminal domain"/>
    <property type="match status" value="1"/>
</dbReference>
<dbReference type="InterPro" id="IPR000673">
    <property type="entry name" value="Sig_transdc_resp-reg_Me-estase"/>
</dbReference>
<keyword evidence="9" id="KW-0489">Methyltransferase</keyword>
<dbReference type="GO" id="GO:0008168">
    <property type="term" value="F:methyltransferase activity"/>
    <property type="evidence" value="ECO:0007669"/>
    <property type="project" value="UniProtKB-KW"/>
</dbReference>
<dbReference type="EC" id="3.5.1.44" evidence="3"/>
<evidence type="ECO:0000256" key="3">
    <source>
        <dbReference type="HAMAP-Rule" id="MF_00099"/>
    </source>
</evidence>
<comment type="subcellular location">
    <subcellularLocation>
        <location evidence="3">Cytoplasm</location>
    </subcellularLocation>
</comment>
<evidence type="ECO:0000256" key="4">
    <source>
        <dbReference type="PROSITE-ProRule" id="PRU00050"/>
    </source>
</evidence>
<feature type="active site" evidence="3 4">
    <location>
        <position position="296"/>
    </location>
</feature>
<dbReference type="AlphaFoldDB" id="A0A8A4THX3"/>
<evidence type="ECO:0000256" key="1">
    <source>
        <dbReference type="ARBA" id="ARBA00022801"/>
    </source>
</evidence>
<comment type="PTM">
    <text evidence="3">Phosphorylated by CheA. Phosphorylation of the N-terminal regulatory domain activates the methylesterase activity.</text>
</comment>
<keyword evidence="1 3" id="KW-0378">Hydrolase</keyword>
<keyword evidence="3" id="KW-0963">Cytoplasm</keyword>
<dbReference type="PANTHER" id="PTHR42872:SF3">
    <property type="entry name" value="PROTEIN-GLUTAMATE METHYLESTERASE_PROTEIN-GLUTAMINE GLUTAMINASE 1"/>
    <property type="match status" value="1"/>
</dbReference>
<sequence length="352" mass="38142">MVGLSVLVVDDSALYRKILADLFSAMDGIDSVTRAINGKDALARMAEKPVDLVTLDLEMPILDGLATLPQIRARHPNAKVIIVSAYSRSGAEVTMRALEAGAFDFLTKPDFEDLETSQAKLGHRLTAMIQPMLQTRTPQPERSTQRSPPPPPVSVAPMPMDIRMIRAVGIGISTGGPSALARLLAKLNPNFSRPILVVQHMPPLFTQALAESLDRQSKLEVVEAKSGQTVRAGRVYVAPGGAQMCVDAGDNGEIIRITDDPPEVFCKPSADYLFRSMARIYDGRVMALVMTGMGNDGNRGAQLIKRRGGHVIAQDEASCVVFGMPREVIRQGVASEILSLEEIPNVLNRYFG</sequence>
<dbReference type="InterPro" id="IPR008248">
    <property type="entry name" value="CheB-like"/>
</dbReference>
<keyword evidence="3 4" id="KW-0145">Chemotaxis</keyword>
<evidence type="ECO:0000256" key="5">
    <source>
        <dbReference type="PROSITE-ProRule" id="PRU00169"/>
    </source>
</evidence>
<accession>A0A8A4THX3</accession>
<name>A0A8A4THX3_SULCO</name>
<dbReference type="SMART" id="SM00448">
    <property type="entry name" value="REC"/>
    <property type="match status" value="1"/>
</dbReference>
<feature type="domain" description="Response regulatory" evidence="7">
    <location>
        <begin position="5"/>
        <end position="123"/>
    </location>
</feature>
<dbReference type="PANTHER" id="PTHR42872">
    <property type="entry name" value="PROTEIN-GLUTAMATE METHYLESTERASE/PROTEIN-GLUTAMINE GLUTAMINASE"/>
    <property type="match status" value="1"/>
</dbReference>
<dbReference type="NCBIfam" id="NF001965">
    <property type="entry name" value="PRK00742.1"/>
    <property type="match status" value="1"/>
</dbReference>
<dbReference type="Gene3D" id="3.40.50.2300">
    <property type="match status" value="1"/>
</dbReference>
<dbReference type="SUPFAM" id="SSF52738">
    <property type="entry name" value="Methylesterase CheB, C-terminal domain"/>
    <property type="match status" value="1"/>
</dbReference>
<dbReference type="HAMAP" id="MF_00099">
    <property type="entry name" value="CheB_chemtxs"/>
    <property type="match status" value="1"/>
</dbReference>
<proteinExistence type="inferred from homology"/>
<dbReference type="GO" id="GO:0008984">
    <property type="term" value="F:protein-glutamate methylesterase activity"/>
    <property type="evidence" value="ECO:0007669"/>
    <property type="project" value="UniProtKB-UniRule"/>
</dbReference>
<dbReference type="GO" id="GO:0006935">
    <property type="term" value="P:chemotaxis"/>
    <property type="evidence" value="ECO:0007669"/>
    <property type="project" value="UniProtKB-UniRule"/>
</dbReference>
<dbReference type="GO" id="GO:0005737">
    <property type="term" value="C:cytoplasm"/>
    <property type="evidence" value="ECO:0007669"/>
    <property type="project" value="UniProtKB-SubCell"/>
</dbReference>
<dbReference type="EMBL" id="CP071793">
    <property type="protein sequence ID" value="QTD48762.1"/>
    <property type="molecule type" value="Genomic_DNA"/>
</dbReference>
<dbReference type="EC" id="3.1.1.61" evidence="3"/>
<dbReference type="CDD" id="cd17541">
    <property type="entry name" value="REC_CheB-like"/>
    <property type="match status" value="1"/>
</dbReference>
<comment type="similarity">
    <text evidence="3">Belongs to the CheB family.</text>
</comment>
<keyword evidence="3 5" id="KW-0597">Phosphoprotein</keyword>
<dbReference type="GO" id="GO:0032259">
    <property type="term" value="P:methylation"/>
    <property type="evidence" value="ECO:0007669"/>
    <property type="project" value="UniProtKB-KW"/>
</dbReference>
<comment type="catalytic activity">
    <reaction evidence="3">
        <text>L-glutaminyl-[protein] + H2O = L-glutamyl-[protein] + NH4(+)</text>
        <dbReference type="Rhea" id="RHEA:16441"/>
        <dbReference type="Rhea" id="RHEA-COMP:10207"/>
        <dbReference type="Rhea" id="RHEA-COMP:10208"/>
        <dbReference type="ChEBI" id="CHEBI:15377"/>
        <dbReference type="ChEBI" id="CHEBI:28938"/>
        <dbReference type="ChEBI" id="CHEBI:29973"/>
        <dbReference type="ChEBI" id="CHEBI:30011"/>
        <dbReference type="EC" id="3.5.1.44"/>
    </reaction>
</comment>
<dbReference type="RefSeq" id="WP_237378413.1">
    <property type="nucleotide sequence ID" value="NZ_CP071793.1"/>
</dbReference>